<dbReference type="SUPFAM" id="SSF51230">
    <property type="entry name" value="Single hybrid motif"/>
    <property type="match status" value="1"/>
</dbReference>
<dbReference type="InterPro" id="IPR011053">
    <property type="entry name" value="Single_hybrid_motif"/>
</dbReference>
<organism evidence="1 2">
    <name type="scientific">Pectobacterium araliae</name>
    <dbReference type="NCBI Taxonomy" id="3073862"/>
    <lineage>
        <taxon>Bacteria</taxon>
        <taxon>Pseudomonadati</taxon>
        <taxon>Pseudomonadota</taxon>
        <taxon>Gammaproteobacteria</taxon>
        <taxon>Enterobacterales</taxon>
        <taxon>Pectobacteriaceae</taxon>
        <taxon>Pectobacterium</taxon>
    </lineage>
</organism>
<accession>A0AAN0KDA4</accession>
<sequence length="135" mass="14831">MTLAELRLLAKTLRKTAVNRIEINGKGWSVRMTRVPTVPVVLPPAEPSEPPHVIFTVCAPLPGQLLLRHPLLDSYYVTPEKDVQVNDILGFIKVGVVYLPLRSTVSGTVVAVESADEQPVEYGSEIFRIRTSSGL</sequence>
<reference evidence="2" key="1">
    <citation type="journal article" date="2024" name="Int. J. Syst. Evol. Microbiol.">
        <title>Pectobacterium araliae sp. nov., a pathogen causing bacterial soft rot of Japanese angelica tree in Japan.</title>
        <authorList>
            <person name="Sawada H."/>
            <person name="Someya N."/>
            <person name="Morohoshi T."/>
            <person name="Ono M."/>
            <person name="Satou M."/>
        </authorList>
    </citation>
    <scope>NUCLEOTIDE SEQUENCE [LARGE SCALE GENOMIC DNA]</scope>
    <source>
        <strain evidence="2">MAFF 302110</strain>
    </source>
</reference>
<dbReference type="Gene3D" id="2.40.50.100">
    <property type="match status" value="1"/>
</dbReference>
<dbReference type="EMBL" id="AP028908">
    <property type="protein sequence ID" value="BES86992.1"/>
    <property type="molecule type" value="Genomic_DNA"/>
</dbReference>
<keyword evidence="2" id="KW-1185">Reference proteome</keyword>
<evidence type="ECO:0000313" key="1">
    <source>
        <dbReference type="EMBL" id="BES86992.1"/>
    </source>
</evidence>
<name>A0AAN0KDA4_9GAMM</name>
<dbReference type="Proteomes" id="UP001377830">
    <property type="component" value="Chromosome"/>
</dbReference>
<gene>
    <name evidence="1" type="ORF">PEC302110_40890</name>
</gene>
<evidence type="ECO:0000313" key="2">
    <source>
        <dbReference type="Proteomes" id="UP001377830"/>
    </source>
</evidence>
<protein>
    <recommendedName>
        <fullName evidence="3">Acetyl-CoA carboxylase biotin carboxyl carrier protein subunit</fullName>
    </recommendedName>
</protein>
<proteinExistence type="predicted"/>
<dbReference type="KEGG" id="parl:PEC302110_40890"/>
<evidence type="ECO:0008006" key="3">
    <source>
        <dbReference type="Google" id="ProtNLM"/>
    </source>
</evidence>
<dbReference type="AlphaFoldDB" id="A0AAN0KDA4"/>